<dbReference type="PANTHER" id="PTHR33048">
    <property type="entry name" value="PTH11-LIKE INTEGRAL MEMBRANE PROTEIN (AFU_ORTHOLOGUE AFUA_5G11245)"/>
    <property type="match status" value="1"/>
</dbReference>
<evidence type="ECO:0000313" key="8">
    <source>
        <dbReference type="EMBL" id="EMR66673.1"/>
    </source>
</evidence>
<keyword evidence="2 6" id="KW-0812">Transmembrane</keyword>
<evidence type="ECO:0000259" key="7">
    <source>
        <dbReference type="Pfam" id="PF20684"/>
    </source>
</evidence>
<dbReference type="AlphaFoldDB" id="M7SQC9"/>
<dbReference type="InterPro" id="IPR049326">
    <property type="entry name" value="Rhodopsin_dom_fungi"/>
</dbReference>
<keyword evidence="9" id="KW-1185">Reference proteome</keyword>
<dbReference type="Pfam" id="PF20684">
    <property type="entry name" value="Fung_rhodopsin"/>
    <property type="match status" value="1"/>
</dbReference>
<feature type="transmembrane region" description="Helical" evidence="6">
    <location>
        <begin position="49"/>
        <end position="72"/>
    </location>
</feature>
<dbReference type="Proteomes" id="UP000012174">
    <property type="component" value="Unassembled WGS sequence"/>
</dbReference>
<sequence length="216" mass="24686">MAVELEGYPDNLQPWSISVVVAVTVLALLSVGLRLLARWEKRQELWWDDYLIVWSMVWNIIVVGFIGGMIQYGMGIHVEQVPLEDVVMEAKFLLVAEILYVFNLVWTKLAILLMFYRIFRFSYFKKAAIIIGTFIIAWVICITFLFIFICVPVQKVWDTALPGKCINQVGTWIANAASTILSDLAILILPLPRIWQLQLRKADKIALSFAFGLGFL</sequence>
<dbReference type="PANTHER" id="PTHR33048:SF151">
    <property type="entry name" value="INTEGRAL MEMBRANE PROTEIN"/>
    <property type="match status" value="1"/>
</dbReference>
<dbReference type="OrthoDB" id="3934549at2759"/>
<evidence type="ECO:0000256" key="2">
    <source>
        <dbReference type="ARBA" id="ARBA00022692"/>
    </source>
</evidence>
<dbReference type="EMBL" id="KB706605">
    <property type="protein sequence ID" value="EMR66673.1"/>
    <property type="molecule type" value="Genomic_DNA"/>
</dbReference>
<feature type="domain" description="Rhodopsin" evidence="7">
    <location>
        <begin position="33"/>
        <end position="215"/>
    </location>
</feature>
<dbReference type="OMA" id="AWDIDIP"/>
<dbReference type="eggNOG" id="ENOG502SJK4">
    <property type="taxonomic scope" value="Eukaryota"/>
</dbReference>
<evidence type="ECO:0000256" key="4">
    <source>
        <dbReference type="ARBA" id="ARBA00023136"/>
    </source>
</evidence>
<gene>
    <name evidence="8" type="ORF">UCREL1_6336</name>
</gene>
<dbReference type="InterPro" id="IPR052337">
    <property type="entry name" value="SAT4-like"/>
</dbReference>
<accession>M7SQC9</accession>
<evidence type="ECO:0000256" key="1">
    <source>
        <dbReference type="ARBA" id="ARBA00004141"/>
    </source>
</evidence>
<dbReference type="KEGG" id="ela:UCREL1_6336"/>
<feature type="transmembrane region" description="Helical" evidence="6">
    <location>
        <begin position="15"/>
        <end position="37"/>
    </location>
</feature>
<keyword evidence="3 6" id="KW-1133">Transmembrane helix</keyword>
<name>M7SQC9_EUTLA</name>
<dbReference type="HOGENOM" id="CLU_028200_25_1_1"/>
<proteinExistence type="inferred from homology"/>
<protein>
    <submittedName>
        <fullName evidence="8">Putative integral membrane protein</fullName>
    </submittedName>
</protein>
<evidence type="ECO:0000256" key="3">
    <source>
        <dbReference type="ARBA" id="ARBA00022989"/>
    </source>
</evidence>
<evidence type="ECO:0000256" key="5">
    <source>
        <dbReference type="ARBA" id="ARBA00038359"/>
    </source>
</evidence>
<comment type="similarity">
    <text evidence="5">Belongs to the SAT4 family.</text>
</comment>
<reference evidence="9" key="1">
    <citation type="journal article" date="2013" name="Genome Announc.">
        <title>Draft genome sequence of the grapevine dieback fungus Eutypa lata UCR-EL1.</title>
        <authorList>
            <person name="Blanco-Ulate B."/>
            <person name="Rolshausen P.E."/>
            <person name="Cantu D."/>
        </authorList>
    </citation>
    <scope>NUCLEOTIDE SEQUENCE [LARGE SCALE GENOMIC DNA]</scope>
    <source>
        <strain evidence="9">UCR-EL1</strain>
    </source>
</reference>
<evidence type="ECO:0000256" key="6">
    <source>
        <dbReference type="SAM" id="Phobius"/>
    </source>
</evidence>
<feature type="transmembrane region" description="Helical" evidence="6">
    <location>
        <begin position="92"/>
        <end position="116"/>
    </location>
</feature>
<keyword evidence="4 6" id="KW-0472">Membrane</keyword>
<feature type="transmembrane region" description="Helical" evidence="6">
    <location>
        <begin position="128"/>
        <end position="149"/>
    </location>
</feature>
<dbReference type="GO" id="GO:0016020">
    <property type="term" value="C:membrane"/>
    <property type="evidence" value="ECO:0007669"/>
    <property type="project" value="UniProtKB-SubCell"/>
</dbReference>
<evidence type="ECO:0000313" key="9">
    <source>
        <dbReference type="Proteomes" id="UP000012174"/>
    </source>
</evidence>
<organism evidence="8 9">
    <name type="scientific">Eutypa lata (strain UCR-EL1)</name>
    <name type="common">Grapevine dieback disease fungus</name>
    <name type="synonym">Eutypa armeniacae</name>
    <dbReference type="NCBI Taxonomy" id="1287681"/>
    <lineage>
        <taxon>Eukaryota</taxon>
        <taxon>Fungi</taxon>
        <taxon>Dikarya</taxon>
        <taxon>Ascomycota</taxon>
        <taxon>Pezizomycotina</taxon>
        <taxon>Sordariomycetes</taxon>
        <taxon>Xylariomycetidae</taxon>
        <taxon>Xylariales</taxon>
        <taxon>Diatrypaceae</taxon>
        <taxon>Eutypa</taxon>
    </lineage>
</organism>
<feature type="transmembrane region" description="Helical" evidence="6">
    <location>
        <begin position="169"/>
        <end position="191"/>
    </location>
</feature>
<comment type="subcellular location">
    <subcellularLocation>
        <location evidence="1">Membrane</location>
        <topology evidence="1">Multi-pass membrane protein</topology>
    </subcellularLocation>
</comment>